<accession>A0A843X9P2</accession>
<comment type="caution">
    <text evidence="1">The sequence shown here is derived from an EMBL/GenBank/DDBJ whole genome shotgun (WGS) entry which is preliminary data.</text>
</comment>
<evidence type="ECO:0000313" key="2">
    <source>
        <dbReference type="Proteomes" id="UP000652761"/>
    </source>
</evidence>
<dbReference type="AlphaFoldDB" id="A0A843X9P2"/>
<feature type="non-terminal residue" evidence="1">
    <location>
        <position position="1"/>
    </location>
</feature>
<dbReference type="EMBL" id="NMUH01006813">
    <property type="protein sequence ID" value="MQM16045.1"/>
    <property type="molecule type" value="Genomic_DNA"/>
</dbReference>
<evidence type="ECO:0000313" key="1">
    <source>
        <dbReference type="EMBL" id="MQM16045.1"/>
    </source>
</evidence>
<name>A0A843X9P2_COLES</name>
<gene>
    <name evidence="1" type="ORF">Taro_048999</name>
</gene>
<keyword evidence="2" id="KW-1185">Reference proteome</keyword>
<dbReference type="Proteomes" id="UP000652761">
    <property type="component" value="Unassembled WGS sequence"/>
</dbReference>
<proteinExistence type="predicted"/>
<protein>
    <submittedName>
        <fullName evidence="1">Uncharacterized protein</fullName>
    </submittedName>
</protein>
<sequence>MDANTNPGVQRYGRQSLWPACAAELQTSETRKPAIGGLSPTALRAVKFTSEPIKEVGSLLGWEREEDQL</sequence>
<organism evidence="1 2">
    <name type="scientific">Colocasia esculenta</name>
    <name type="common">Wild taro</name>
    <name type="synonym">Arum esculentum</name>
    <dbReference type="NCBI Taxonomy" id="4460"/>
    <lineage>
        <taxon>Eukaryota</taxon>
        <taxon>Viridiplantae</taxon>
        <taxon>Streptophyta</taxon>
        <taxon>Embryophyta</taxon>
        <taxon>Tracheophyta</taxon>
        <taxon>Spermatophyta</taxon>
        <taxon>Magnoliopsida</taxon>
        <taxon>Liliopsida</taxon>
        <taxon>Araceae</taxon>
        <taxon>Aroideae</taxon>
        <taxon>Colocasieae</taxon>
        <taxon>Colocasia</taxon>
    </lineage>
</organism>
<reference evidence="1" key="1">
    <citation type="submission" date="2017-07" db="EMBL/GenBank/DDBJ databases">
        <title>Taro Niue Genome Assembly and Annotation.</title>
        <authorList>
            <person name="Atibalentja N."/>
            <person name="Keating K."/>
            <person name="Fields C.J."/>
        </authorList>
    </citation>
    <scope>NUCLEOTIDE SEQUENCE</scope>
    <source>
        <strain evidence="1">Niue_2</strain>
        <tissue evidence="1">Leaf</tissue>
    </source>
</reference>